<feature type="region of interest" description="Disordered" evidence="1">
    <location>
        <begin position="300"/>
        <end position="328"/>
    </location>
</feature>
<dbReference type="EMBL" id="JAPDDT010000023">
    <property type="protein sequence ID" value="MCW1926267.1"/>
    <property type="molecule type" value="Genomic_DNA"/>
</dbReference>
<dbReference type="RefSeq" id="WP_264490375.1">
    <property type="nucleotide sequence ID" value="NZ_JAPDDT010000023.1"/>
</dbReference>
<evidence type="ECO:0000256" key="1">
    <source>
        <dbReference type="SAM" id="MobiDB-lite"/>
    </source>
</evidence>
<dbReference type="Proteomes" id="UP001320876">
    <property type="component" value="Unassembled WGS sequence"/>
</dbReference>
<feature type="transmembrane region" description="Helical" evidence="2">
    <location>
        <begin position="37"/>
        <end position="57"/>
    </location>
</feature>
<feature type="compositionally biased region" description="Basic and acidic residues" evidence="1">
    <location>
        <begin position="307"/>
        <end position="319"/>
    </location>
</feature>
<gene>
    <name evidence="3" type="ORF">OKA05_27180</name>
</gene>
<evidence type="ECO:0000256" key="2">
    <source>
        <dbReference type="SAM" id="Phobius"/>
    </source>
</evidence>
<evidence type="ECO:0000313" key="4">
    <source>
        <dbReference type="Proteomes" id="UP001320876"/>
    </source>
</evidence>
<organism evidence="3 4">
    <name type="scientific">Luteolibacter arcticus</name>
    <dbReference type="NCBI Taxonomy" id="1581411"/>
    <lineage>
        <taxon>Bacteria</taxon>
        <taxon>Pseudomonadati</taxon>
        <taxon>Verrucomicrobiota</taxon>
        <taxon>Verrucomicrobiia</taxon>
        <taxon>Verrucomicrobiales</taxon>
        <taxon>Verrucomicrobiaceae</taxon>
        <taxon>Luteolibacter</taxon>
    </lineage>
</organism>
<keyword evidence="2" id="KW-1133">Transmembrane helix</keyword>
<keyword evidence="2" id="KW-0812">Transmembrane</keyword>
<keyword evidence="4" id="KW-1185">Reference proteome</keyword>
<accession>A0ABT3GRY3</accession>
<protein>
    <submittedName>
        <fullName evidence="3">Uncharacterized protein</fullName>
    </submittedName>
</protein>
<reference evidence="3 4" key="1">
    <citation type="submission" date="2022-10" db="EMBL/GenBank/DDBJ databases">
        <title>Luteolibacter arcticus strain CCTCC AB 2014275, whole genome shotgun sequencing project.</title>
        <authorList>
            <person name="Zhao G."/>
            <person name="Shen L."/>
        </authorList>
    </citation>
    <scope>NUCLEOTIDE SEQUENCE [LARGE SCALE GENOMIC DNA]</scope>
    <source>
        <strain evidence="3 4">CCTCC AB 2014275</strain>
    </source>
</reference>
<sequence length="328" mass="36922">MSDPLPAPDDLLSAEEQPPARAGNPTRLDSVEQLSRIVVNFGKLFLLIAIGALSLWLKMMLDKREERRQQDLARTELSKPWMDEALKVLRERATPGQAPGVANPLLDWAVEVFAYSSPVNVDDDLKRELKSGAFQFDHMGTAYKSHQWRLTLGSKEGEGITKLLPGVQTIALHSPAELKEKDLDTLYLDFRSADREVDSLFEFIDIFESKQLSARGGETVRGDILIRYKLRNPAAAVADFKLIANATFEVPTEPIFARADPSDPTKKQYVTSQGKTLGSGYGYDSYGYYDYEYVDPNETAQQKAARLKKEEDERKKAFDNRWAPEAVE</sequence>
<name>A0ABT3GRY3_9BACT</name>
<comment type="caution">
    <text evidence="3">The sequence shown here is derived from an EMBL/GenBank/DDBJ whole genome shotgun (WGS) entry which is preliminary data.</text>
</comment>
<feature type="region of interest" description="Disordered" evidence="1">
    <location>
        <begin position="1"/>
        <end position="26"/>
    </location>
</feature>
<evidence type="ECO:0000313" key="3">
    <source>
        <dbReference type="EMBL" id="MCW1926267.1"/>
    </source>
</evidence>
<keyword evidence="2" id="KW-0472">Membrane</keyword>
<proteinExistence type="predicted"/>